<sequence>MDTYSSLIRPKDNLYDNFNIRIHGITPEDTENSPEFDSIWKDNLNAICDYFNIPLKHHRAEHDARACAEICLKCFGEGQIDDFGQLADKYRMRPGIMNCIEKSYTGPYSIRKDREKSDAREIRGDKTKINPDSLFYECIVS</sequence>
<reference evidence="1 2" key="1">
    <citation type="submission" date="2016-08" db="EMBL/GenBank/DDBJ databases">
        <authorList>
            <person name="Seilhamer J.J."/>
        </authorList>
    </citation>
    <scope>NUCLEOTIDE SEQUENCE [LARGE SCALE GENOMIC DNA]</scope>
    <source>
        <strain evidence="1">M3/6</strain>
    </source>
</reference>
<dbReference type="SUPFAM" id="SSF53098">
    <property type="entry name" value="Ribonuclease H-like"/>
    <property type="match status" value="1"/>
</dbReference>
<accession>A0A1R3T7N0</accession>
<name>A0A1R3T7N0_9BACT</name>
<dbReference type="GO" id="GO:0003676">
    <property type="term" value="F:nucleic acid binding"/>
    <property type="evidence" value="ECO:0007669"/>
    <property type="project" value="InterPro"/>
</dbReference>
<dbReference type="RefSeq" id="WP_076930595.1">
    <property type="nucleotide sequence ID" value="NZ_LT605205.1"/>
</dbReference>
<dbReference type="InterPro" id="IPR012337">
    <property type="entry name" value="RNaseH-like_sf"/>
</dbReference>
<gene>
    <name evidence="1" type="ORF">PSM36_1790</name>
</gene>
<dbReference type="STRING" id="1642647.PSM36_1790"/>
<dbReference type="EMBL" id="LT605205">
    <property type="protein sequence ID" value="SCD20607.1"/>
    <property type="molecule type" value="Genomic_DNA"/>
</dbReference>
<proteinExistence type="predicted"/>
<organism evidence="1 2">
    <name type="scientific">Proteiniphilum saccharofermentans</name>
    <dbReference type="NCBI Taxonomy" id="1642647"/>
    <lineage>
        <taxon>Bacteria</taxon>
        <taxon>Pseudomonadati</taxon>
        <taxon>Bacteroidota</taxon>
        <taxon>Bacteroidia</taxon>
        <taxon>Bacteroidales</taxon>
        <taxon>Dysgonomonadaceae</taxon>
        <taxon>Proteiniphilum</taxon>
    </lineage>
</organism>
<dbReference type="Gene3D" id="3.30.420.10">
    <property type="entry name" value="Ribonuclease H-like superfamily/Ribonuclease H"/>
    <property type="match status" value="2"/>
</dbReference>
<dbReference type="KEGG" id="psac:PSM36_1790"/>
<evidence type="ECO:0008006" key="3">
    <source>
        <dbReference type="Google" id="ProtNLM"/>
    </source>
</evidence>
<evidence type="ECO:0000313" key="1">
    <source>
        <dbReference type="EMBL" id="SCD20607.1"/>
    </source>
</evidence>
<evidence type="ECO:0000313" key="2">
    <source>
        <dbReference type="Proteomes" id="UP000187464"/>
    </source>
</evidence>
<dbReference type="Proteomes" id="UP000187464">
    <property type="component" value="Chromosome I"/>
</dbReference>
<dbReference type="InterPro" id="IPR036397">
    <property type="entry name" value="RNaseH_sf"/>
</dbReference>
<dbReference type="AlphaFoldDB" id="A0A1R3T7N0"/>
<protein>
    <recommendedName>
        <fullName evidence="3">Exonuclease domain-containing protein</fullName>
    </recommendedName>
</protein>
<keyword evidence="2" id="KW-1185">Reference proteome</keyword>